<keyword evidence="2" id="KW-1185">Reference proteome</keyword>
<dbReference type="RefSeq" id="WP_098037533.1">
    <property type="nucleotide sequence ID" value="NZ_CWGJ01000005.1"/>
</dbReference>
<gene>
    <name evidence="1" type="ORF">ELAC_0312</name>
</gene>
<protein>
    <submittedName>
        <fullName evidence="1">Uncharacterized protein</fullName>
    </submittedName>
</protein>
<sequence length="288" mass="32176">MPTHVALVKSNEDLARYREECQDWKLVSNANPLSKQPHHVLIDDSGRIVTRYYRGRVYDLVDKFEKEYGLIERVARACLGILATLATGGIALFSATVRGLFSDTKVTLITVVEPEEGRQSGKMNGFDETVVSFENQGPLHDRDIENGMECFRCVLTKRGKVIAANDGSGRECQNTGIPSPVVAMIVVLNPVEIRDVVSRLRREQLKGDFSLFEKAELAWPAPDEPAEFVLENSFDNSILEEEHSSHSPDLSPIQIRMSELYDGTTELMSDDEEEMEFTLGQVAGNVIL</sequence>
<dbReference type="EMBL" id="CWGJ01000005">
    <property type="protein sequence ID" value="CRX37673.1"/>
    <property type="molecule type" value="Genomic_DNA"/>
</dbReference>
<reference evidence="2" key="1">
    <citation type="submission" date="2015-06" db="EMBL/GenBank/DDBJ databases">
        <authorList>
            <person name="Bertelli C."/>
        </authorList>
    </citation>
    <scope>NUCLEOTIDE SEQUENCE [LARGE SCALE GENOMIC DNA]</scope>
    <source>
        <strain evidence="2">CRIB-30</strain>
    </source>
</reference>
<organism evidence="1 2">
    <name type="scientific">Estrella lausannensis</name>
    <dbReference type="NCBI Taxonomy" id="483423"/>
    <lineage>
        <taxon>Bacteria</taxon>
        <taxon>Pseudomonadati</taxon>
        <taxon>Chlamydiota</taxon>
        <taxon>Chlamydiia</taxon>
        <taxon>Parachlamydiales</taxon>
        <taxon>Candidatus Criblamydiaceae</taxon>
        <taxon>Estrella</taxon>
    </lineage>
</organism>
<dbReference type="AlphaFoldDB" id="A0A0H5DP42"/>
<evidence type="ECO:0000313" key="1">
    <source>
        <dbReference type="EMBL" id="CRX37673.1"/>
    </source>
</evidence>
<dbReference type="Proteomes" id="UP000220251">
    <property type="component" value="Unassembled WGS sequence"/>
</dbReference>
<name>A0A0H5DP42_9BACT</name>
<accession>A0A0H5DP42</accession>
<proteinExistence type="predicted"/>
<evidence type="ECO:0000313" key="2">
    <source>
        <dbReference type="Proteomes" id="UP000220251"/>
    </source>
</evidence>